<dbReference type="AlphaFoldDB" id="A0AAE0Y4I4"/>
<sequence>MSGRSLPRRYETKKYWAPFQEEHWSSTTVCHRIQSVLSCLFCSALSSPVCYENSLSSDSLADIKCDNEDDQTEGAWGGDKV</sequence>
<accession>A0AAE0Y4I4</accession>
<protein>
    <submittedName>
        <fullName evidence="1">Uncharacterized protein</fullName>
    </submittedName>
</protein>
<keyword evidence="2" id="KW-1185">Reference proteome</keyword>
<name>A0AAE0Y4I4_9GAST</name>
<reference evidence="1" key="1">
    <citation type="journal article" date="2023" name="G3 (Bethesda)">
        <title>A reference genome for the long-term kleptoplast-retaining sea slug Elysia crispata morphotype clarki.</title>
        <authorList>
            <person name="Eastman K.E."/>
            <person name="Pendleton A.L."/>
            <person name="Shaikh M.A."/>
            <person name="Suttiyut T."/>
            <person name="Ogas R."/>
            <person name="Tomko P."/>
            <person name="Gavelis G."/>
            <person name="Widhalm J.R."/>
            <person name="Wisecaver J.H."/>
        </authorList>
    </citation>
    <scope>NUCLEOTIDE SEQUENCE</scope>
    <source>
        <strain evidence="1">ECLA1</strain>
    </source>
</reference>
<organism evidence="1 2">
    <name type="scientific">Elysia crispata</name>
    <name type="common">lettuce slug</name>
    <dbReference type="NCBI Taxonomy" id="231223"/>
    <lineage>
        <taxon>Eukaryota</taxon>
        <taxon>Metazoa</taxon>
        <taxon>Spiralia</taxon>
        <taxon>Lophotrochozoa</taxon>
        <taxon>Mollusca</taxon>
        <taxon>Gastropoda</taxon>
        <taxon>Heterobranchia</taxon>
        <taxon>Euthyneura</taxon>
        <taxon>Panpulmonata</taxon>
        <taxon>Sacoglossa</taxon>
        <taxon>Placobranchoidea</taxon>
        <taxon>Plakobranchidae</taxon>
        <taxon>Elysia</taxon>
    </lineage>
</organism>
<evidence type="ECO:0000313" key="1">
    <source>
        <dbReference type="EMBL" id="KAK3732653.1"/>
    </source>
</evidence>
<comment type="caution">
    <text evidence="1">The sequence shown here is derived from an EMBL/GenBank/DDBJ whole genome shotgun (WGS) entry which is preliminary data.</text>
</comment>
<dbReference type="EMBL" id="JAWDGP010006946">
    <property type="protein sequence ID" value="KAK3732653.1"/>
    <property type="molecule type" value="Genomic_DNA"/>
</dbReference>
<proteinExistence type="predicted"/>
<gene>
    <name evidence="1" type="ORF">RRG08_009334</name>
</gene>
<dbReference type="Proteomes" id="UP001283361">
    <property type="component" value="Unassembled WGS sequence"/>
</dbReference>
<evidence type="ECO:0000313" key="2">
    <source>
        <dbReference type="Proteomes" id="UP001283361"/>
    </source>
</evidence>